<reference evidence="2" key="1">
    <citation type="journal article" date="2011" name="Science">
        <title>The plant cell wall-decomposing machinery underlies the functional diversity of forest fungi.</title>
        <authorList>
            <person name="Eastwood D.C."/>
            <person name="Floudas D."/>
            <person name="Binder M."/>
            <person name="Majcherczyk A."/>
            <person name="Schneider P."/>
            <person name="Aerts A."/>
            <person name="Asiegbu F.O."/>
            <person name="Baker S.E."/>
            <person name="Barry K."/>
            <person name="Bendiksby M."/>
            <person name="Blumentritt M."/>
            <person name="Coutinho P.M."/>
            <person name="Cullen D."/>
            <person name="de Vries R.P."/>
            <person name="Gathman A."/>
            <person name="Goodell B."/>
            <person name="Henrissat B."/>
            <person name="Ihrmark K."/>
            <person name="Kauserud H."/>
            <person name="Kohler A."/>
            <person name="LaButti K."/>
            <person name="Lapidus A."/>
            <person name="Lavin J.L."/>
            <person name="Lee Y.-H."/>
            <person name="Lindquist E."/>
            <person name="Lilly W."/>
            <person name="Lucas S."/>
            <person name="Morin E."/>
            <person name="Murat C."/>
            <person name="Oguiza J.A."/>
            <person name="Park J."/>
            <person name="Pisabarro A.G."/>
            <person name="Riley R."/>
            <person name="Rosling A."/>
            <person name="Salamov A."/>
            <person name="Schmidt O."/>
            <person name="Schmutz J."/>
            <person name="Skrede I."/>
            <person name="Stenlid J."/>
            <person name="Wiebenga A."/>
            <person name="Xie X."/>
            <person name="Kuees U."/>
            <person name="Hibbett D.S."/>
            <person name="Hoffmeister D."/>
            <person name="Hoegberg N."/>
            <person name="Martin F."/>
            <person name="Grigoriev I.V."/>
            <person name="Watkinson S.C."/>
        </authorList>
    </citation>
    <scope>NUCLEOTIDE SEQUENCE [LARGE SCALE GENOMIC DNA]</scope>
    <source>
        <strain evidence="2">strain S7.3</strain>
    </source>
</reference>
<dbReference type="AlphaFoldDB" id="F8PF76"/>
<dbReference type="Proteomes" id="UP000008063">
    <property type="component" value="Unassembled WGS sequence"/>
</dbReference>
<proteinExistence type="predicted"/>
<gene>
    <name evidence="1" type="ORF">SERLA73DRAFT_174339</name>
</gene>
<dbReference type="InParanoid" id="F8PF76"/>
<evidence type="ECO:0000313" key="1">
    <source>
        <dbReference type="EMBL" id="EGO05268.1"/>
    </source>
</evidence>
<sequence length="53" mass="5857">MFELGIIGYVVIGGCTTDDDWTNLSDGWSFCRSPSRPSSSVLILRFKSSNLQV</sequence>
<protein>
    <submittedName>
        <fullName evidence="1">Uncharacterized protein</fullName>
    </submittedName>
</protein>
<keyword evidence="2" id="KW-1185">Reference proteome</keyword>
<dbReference type="EMBL" id="GL945474">
    <property type="protein sequence ID" value="EGO05268.1"/>
    <property type="molecule type" value="Genomic_DNA"/>
</dbReference>
<dbReference type="HOGENOM" id="CLU_3070115_0_0_1"/>
<accession>F8PF76</accession>
<evidence type="ECO:0000313" key="2">
    <source>
        <dbReference type="Proteomes" id="UP000008063"/>
    </source>
</evidence>
<organism evidence="2">
    <name type="scientific">Serpula lacrymans var. lacrymans (strain S7.3)</name>
    <name type="common">Dry rot fungus</name>
    <dbReference type="NCBI Taxonomy" id="936435"/>
    <lineage>
        <taxon>Eukaryota</taxon>
        <taxon>Fungi</taxon>
        <taxon>Dikarya</taxon>
        <taxon>Basidiomycota</taxon>
        <taxon>Agaricomycotina</taxon>
        <taxon>Agaricomycetes</taxon>
        <taxon>Agaricomycetidae</taxon>
        <taxon>Boletales</taxon>
        <taxon>Coniophorineae</taxon>
        <taxon>Serpulaceae</taxon>
        <taxon>Serpula</taxon>
    </lineage>
</organism>
<name>F8PF76_SERL3</name>